<reference evidence="2 3" key="1">
    <citation type="submission" date="2018-01" db="EMBL/GenBank/DDBJ databases">
        <title>Deinococcus koreensis sp. nov., a radiation-resistant bacterium isolated from river water.</title>
        <authorList>
            <person name="Choi A."/>
        </authorList>
    </citation>
    <scope>NUCLEOTIDE SEQUENCE [LARGE SCALE GENOMIC DNA]</scope>
    <source>
        <strain evidence="2 3">SJW1-2</strain>
    </source>
</reference>
<keyword evidence="3" id="KW-1185">Reference proteome</keyword>
<dbReference type="EMBL" id="PPPD01000001">
    <property type="protein sequence ID" value="PNY81145.1"/>
    <property type="molecule type" value="Genomic_DNA"/>
</dbReference>
<protein>
    <submittedName>
        <fullName evidence="2">Uncharacterized protein</fullName>
    </submittedName>
</protein>
<feature type="transmembrane region" description="Helical" evidence="1">
    <location>
        <begin position="38"/>
        <end position="58"/>
    </location>
</feature>
<name>A0A2K3UXA6_9DEIO</name>
<keyword evidence="1" id="KW-0472">Membrane</keyword>
<sequence>MAASGIVCAAVVAALATLTALVLHRHLTSDIVAQALDWGGIALCFLAGAIAYSQTALGRGEAQMRARLGQTYRLPTLPFDQVIAALIGAAVLFLVEFVLRHA</sequence>
<feature type="transmembrane region" description="Helical" evidence="1">
    <location>
        <begin position="79"/>
        <end position="99"/>
    </location>
</feature>
<gene>
    <name evidence="2" type="ORF">CVO96_06920</name>
</gene>
<keyword evidence="1" id="KW-1133">Transmembrane helix</keyword>
<evidence type="ECO:0000256" key="1">
    <source>
        <dbReference type="SAM" id="Phobius"/>
    </source>
</evidence>
<dbReference type="AlphaFoldDB" id="A0A2K3UXA6"/>
<dbReference type="Proteomes" id="UP000236379">
    <property type="component" value="Unassembled WGS sequence"/>
</dbReference>
<keyword evidence="1" id="KW-0812">Transmembrane</keyword>
<organism evidence="2 3">
    <name type="scientific">Deinococcus koreensis</name>
    <dbReference type="NCBI Taxonomy" id="2054903"/>
    <lineage>
        <taxon>Bacteria</taxon>
        <taxon>Thermotogati</taxon>
        <taxon>Deinococcota</taxon>
        <taxon>Deinococci</taxon>
        <taxon>Deinococcales</taxon>
        <taxon>Deinococcaceae</taxon>
        <taxon>Deinococcus</taxon>
    </lineage>
</organism>
<evidence type="ECO:0000313" key="2">
    <source>
        <dbReference type="EMBL" id="PNY81145.1"/>
    </source>
</evidence>
<proteinExistence type="predicted"/>
<evidence type="ECO:0000313" key="3">
    <source>
        <dbReference type="Proteomes" id="UP000236379"/>
    </source>
</evidence>
<comment type="caution">
    <text evidence="2">The sequence shown here is derived from an EMBL/GenBank/DDBJ whole genome shotgun (WGS) entry which is preliminary data.</text>
</comment>
<accession>A0A2K3UXA6</accession>